<evidence type="ECO:0000259" key="4">
    <source>
        <dbReference type="Pfam" id="PF00535"/>
    </source>
</evidence>
<dbReference type="CDD" id="cd04186">
    <property type="entry name" value="GT_2_like_c"/>
    <property type="match status" value="1"/>
</dbReference>
<dbReference type="Gene3D" id="3.90.550.10">
    <property type="entry name" value="Spore Coat Polysaccharide Biosynthesis Protein SpsA, Chain A"/>
    <property type="match status" value="1"/>
</dbReference>
<dbReference type="Pfam" id="PF00535">
    <property type="entry name" value="Glycos_transf_2"/>
    <property type="match status" value="1"/>
</dbReference>
<dbReference type="PANTHER" id="PTHR43179">
    <property type="entry name" value="RHAMNOSYLTRANSFERASE WBBL"/>
    <property type="match status" value="1"/>
</dbReference>
<dbReference type="RefSeq" id="WP_108777155.1">
    <property type="nucleotide sequence ID" value="NZ_CP029186.1"/>
</dbReference>
<keyword evidence="6" id="KW-1185">Reference proteome</keyword>
<evidence type="ECO:0000313" key="6">
    <source>
        <dbReference type="Proteomes" id="UP000244929"/>
    </source>
</evidence>
<dbReference type="SUPFAM" id="SSF53448">
    <property type="entry name" value="Nucleotide-diphospho-sugar transferases"/>
    <property type="match status" value="1"/>
</dbReference>
<dbReference type="InterPro" id="IPR001173">
    <property type="entry name" value="Glyco_trans_2-like"/>
</dbReference>
<evidence type="ECO:0000256" key="3">
    <source>
        <dbReference type="ARBA" id="ARBA00022679"/>
    </source>
</evidence>
<feature type="domain" description="Glycosyltransferase 2-like" evidence="4">
    <location>
        <begin position="6"/>
        <end position="128"/>
    </location>
</feature>
<gene>
    <name evidence="5" type="ORF">HYN59_04650</name>
</gene>
<evidence type="ECO:0000256" key="2">
    <source>
        <dbReference type="ARBA" id="ARBA00022676"/>
    </source>
</evidence>
<evidence type="ECO:0000256" key="1">
    <source>
        <dbReference type="ARBA" id="ARBA00006739"/>
    </source>
</evidence>
<sequence>MNIQLSVIIVNYNGLKYLRDCFDSLIDKLGGLTYEIIVLDNDSRDESCSFIEENYPDVILIRSTENLGFGRGNNEAVRHARGEYLLLLNNDTILLDSLMPVYTMVSADPSIGAIGIMMLDGNREYLQSAGKFPDVSGMFRIKNLSNMGKEFETGVFSRTAYEVDWLGGAFLMMPKKIYEEINGFDQNYFLYVEDVDLCKMIADKGYKRIFVPGYRYIHFVGFNTSKNPFLIKGYKIFINKHHKGFTKLKMLFALKINEVIKAIKAKLKK</sequence>
<evidence type="ECO:0000313" key="5">
    <source>
        <dbReference type="EMBL" id="AWH84449.1"/>
    </source>
</evidence>
<organism evidence="5 6">
    <name type="scientific">Flavobacterium album</name>
    <dbReference type="NCBI Taxonomy" id="2175091"/>
    <lineage>
        <taxon>Bacteria</taxon>
        <taxon>Pseudomonadati</taxon>
        <taxon>Bacteroidota</taxon>
        <taxon>Flavobacteriia</taxon>
        <taxon>Flavobacteriales</taxon>
        <taxon>Flavobacteriaceae</taxon>
        <taxon>Flavobacterium</taxon>
    </lineage>
</organism>
<dbReference type="AlphaFoldDB" id="A0A2S1QVT0"/>
<protein>
    <recommendedName>
        <fullName evidence="4">Glycosyltransferase 2-like domain-containing protein</fullName>
    </recommendedName>
</protein>
<dbReference type="PANTHER" id="PTHR43179:SF12">
    <property type="entry name" value="GALACTOFURANOSYLTRANSFERASE GLFT2"/>
    <property type="match status" value="1"/>
</dbReference>
<reference evidence="5 6" key="1">
    <citation type="submission" date="2018-04" db="EMBL/GenBank/DDBJ databases">
        <title>Genome sequencing of Flavobacterium sp. HYN0059.</title>
        <authorList>
            <person name="Yi H."/>
            <person name="Baek C."/>
        </authorList>
    </citation>
    <scope>NUCLEOTIDE SEQUENCE [LARGE SCALE GENOMIC DNA]</scope>
    <source>
        <strain evidence="5 6">HYN0059</strain>
    </source>
</reference>
<accession>A0A2S1QVT0</accession>
<keyword evidence="2" id="KW-0328">Glycosyltransferase</keyword>
<name>A0A2S1QVT0_9FLAO</name>
<dbReference type="Proteomes" id="UP000244929">
    <property type="component" value="Chromosome"/>
</dbReference>
<dbReference type="KEGG" id="falb:HYN59_04650"/>
<dbReference type="EMBL" id="CP029186">
    <property type="protein sequence ID" value="AWH84449.1"/>
    <property type="molecule type" value="Genomic_DNA"/>
</dbReference>
<keyword evidence="3" id="KW-0808">Transferase</keyword>
<dbReference type="GO" id="GO:0016757">
    <property type="term" value="F:glycosyltransferase activity"/>
    <property type="evidence" value="ECO:0007669"/>
    <property type="project" value="UniProtKB-KW"/>
</dbReference>
<comment type="similarity">
    <text evidence="1">Belongs to the glycosyltransferase 2 family.</text>
</comment>
<dbReference type="OrthoDB" id="9771846at2"/>
<proteinExistence type="inferred from homology"/>
<dbReference type="InterPro" id="IPR029044">
    <property type="entry name" value="Nucleotide-diphossugar_trans"/>
</dbReference>